<dbReference type="Proteomes" id="UP000198432">
    <property type="component" value="Unassembled WGS sequence"/>
</dbReference>
<keyword evidence="2" id="KW-0732">Signal</keyword>
<evidence type="ECO:0000256" key="2">
    <source>
        <dbReference type="SAM" id="SignalP"/>
    </source>
</evidence>
<evidence type="ECO:0000313" key="4">
    <source>
        <dbReference type="Proteomes" id="UP000198432"/>
    </source>
</evidence>
<name>A0A239KJ21_9BACT</name>
<reference evidence="4" key="1">
    <citation type="submission" date="2017-06" db="EMBL/GenBank/DDBJ databases">
        <authorList>
            <person name="Varghese N."/>
            <person name="Submissions S."/>
        </authorList>
    </citation>
    <scope>NUCLEOTIDE SEQUENCE [LARGE SCALE GENOMIC DNA]</scope>
    <source>
        <strain evidence="4">NKM1</strain>
    </source>
</reference>
<dbReference type="PROSITE" id="PS51257">
    <property type="entry name" value="PROKAR_LIPOPROTEIN"/>
    <property type="match status" value="1"/>
</dbReference>
<organism evidence="3 4">
    <name type="scientific">Pontibacter ummariensis</name>
    <dbReference type="NCBI Taxonomy" id="1610492"/>
    <lineage>
        <taxon>Bacteria</taxon>
        <taxon>Pseudomonadati</taxon>
        <taxon>Bacteroidota</taxon>
        <taxon>Cytophagia</taxon>
        <taxon>Cytophagales</taxon>
        <taxon>Hymenobacteraceae</taxon>
        <taxon>Pontibacter</taxon>
    </lineage>
</organism>
<evidence type="ECO:0000256" key="1">
    <source>
        <dbReference type="SAM" id="MobiDB-lite"/>
    </source>
</evidence>
<dbReference type="EMBL" id="FZOQ01000029">
    <property type="protein sequence ID" value="SNT18161.1"/>
    <property type="molecule type" value="Genomic_DNA"/>
</dbReference>
<proteinExistence type="predicted"/>
<accession>A0A239KJ21</accession>
<protein>
    <recommendedName>
        <fullName evidence="5">Secreted protein</fullName>
    </recommendedName>
</protein>
<evidence type="ECO:0008006" key="5">
    <source>
        <dbReference type="Google" id="ProtNLM"/>
    </source>
</evidence>
<feature type="chain" id="PRO_5013167582" description="Secreted protein" evidence="2">
    <location>
        <begin position="25"/>
        <end position="85"/>
    </location>
</feature>
<feature type="signal peptide" evidence="2">
    <location>
        <begin position="1"/>
        <end position="24"/>
    </location>
</feature>
<gene>
    <name evidence="3" type="ORF">SAMN06296052_12930</name>
</gene>
<feature type="compositionally biased region" description="Acidic residues" evidence="1">
    <location>
        <begin position="32"/>
        <end position="41"/>
    </location>
</feature>
<dbReference type="AlphaFoldDB" id="A0A239KJ21"/>
<feature type="region of interest" description="Disordered" evidence="1">
    <location>
        <begin position="29"/>
        <end position="85"/>
    </location>
</feature>
<keyword evidence="4" id="KW-1185">Reference proteome</keyword>
<sequence length="85" mass="9380">MNHKLQTMKRLVYTLFFLIALSLASVSCGQQEVEEADEAEGPDIPVSAEHPRAPTVAPTRPDTDMDPDVQDSLEVREGEEAPVME</sequence>
<evidence type="ECO:0000313" key="3">
    <source>
        <dbReference type="EMBL" id="SNT18161.1"/>
    </source>
</evidence>